<dbReference type="PANTHER" id="PTHR11741">
    <property type="entry name" value="ELONGATION FACTOR TS"/>
    <property type="match status" value="1"/>
</dbReference>
<evidence type="ECO:0000313" key="8">
    <source>
        <dbReference type="EMBL" id="KAI9160685.1"/>
    </source>
</evidence>
<dbReference type="PANTHER" id="PTHR11741:SF0">
    <property type="entry name" value="ELONGATION FACTOR TS, MITOCHONDRIAL"/>
    <property type="match status" value="1"/>
</dbReference>
<feature type="domain" description="Translation elongation factor EFTs/EF1B dimerisation" evidence="6">
    <location>
        <begin position="2"/>
        <end position="174"/>
    </location>
</feature>
<evidence type="ECO:0000259" key="6">
    <source>
        <dbReference type="Pfam" id="PF00889"/>
    </source>
</evidence>
<reference evidence="8" key="1">
    <citation type="journal article" date="2022" name="Plant J.">
        <title>Strategies of tolerance reflected in two North American maple genomes.</title>
        <authorList>
            <person name="McEvoy S.L."/>
            <person name="Sezen U.U."/>
            <person name="Trouern-Trend A."/>
            <person name="McMahon S.M."/>
            <person name="Schaberg P.G."/>
            <person name="Yang J."/>
            <person name="Wegrzyn J.L."/>
            <person name="Swenson N.G."/>
        </authorList>
    </citation>
    <scope>NUCLEOTIDE SEQUENCE</scope>
    <source>
        <strain evidence="8">91603</strain>
    </source>
</reference>
<dbReference type="InterPro" id="IPR004332">
    <property type="entry name" value="Transposase_MuDR"/>
</dbReference>
<dbReference type="Pfam" id="PF00889">
    <property type="entry name" value="EF_TS"/>
    <property type="match status" value="1"/>
</dbReference>
<proteinExistence type="inferred from homology"/>
<dbReference type="Gene3D" id="3.30.479.20">
    <property type="entry name" value="Elongation factor Ts, dimerisation domain"/>
    <property type="match status" value="1"/>
</dbReference>
<keyword evidence="3 4" id="KW-0648">Protein biosynthesis</keyword>
<feature type="region of interest" description="Disordered" evidence="5">
    <location>
        <begin position="261"/>
        <end position="284"/>
    </location>
</feature>
<dbReference type="GO" id="GO:0070125">
    <property type="term" value="P:mitochondrial translational elongation"/>
    <property type="evidence" value="ECO:0007669"/>
    <property type="project" value="TreeGrafter"/>
</dbReference>
<evidence type="ECO:0000256" key="3">
    <source>
        <dbReference type="ARBA" id="ARBA00022917"/>
    </source>
</evidence>
<dbReference type="FunFam" id="1.10.286.20:FF:000001">
    <property type="entry name" value="Elongation factor Ts"/>
    <property type="match status" value="1"/>
</dbReference>
<dbReference type="InterPro" id="IPR001816">
    <property type="entry name" value="Transl_elong_EFTs/EF1B"/>
</dbReference>
<evidence type="ECO:0000256" key="5">
    <source>
        <dbReference type="SAM" id="MobiDB-lite"/>
    </source>
</evidence>
<evidence type="ECO:0000256" key="4">
    <source>
        <dbReference type="HAMAP-Rule" id="MF_03135"/>
    </source>
</evidence>
<dbReference type="NCBIfam" id="TIGR00116">
    <property type="entry name" value="tsf"/>
    <property type="match status" value="1"/>
</dbReference>
<dbReference type="InterPro" id="IPR036402">
    <property type="entry name" value="EF-Ts_dimer_sf"/>
</dbReference>
<evidence type="ECO:0000256" key="2">
    <source>
        <dbReference type="ARBA" id="ARBA00022768"/>
    </source>
</evidence>
<organism evidence="8 9">
    <name type="scientific">Acer negundo</name>
    <name type="common">Box elder</name>
    <dbReference type="NCBI Taxonomy" id="4023"/>
    <lineage>
        <taxon>Eukaryota</taxon>
        <taxon>Viridiplantae</taxon>
        <taxon>Streptophyta</taxon>
        <taxon>Embryophyta</taxon>
        <taxon>Tracheophyta</taxon>
        <taxon>Spermatophyta</taxon>
        <taxon>Magnoliopsida</taxon>
        <taxon>eudicotyledons</taxon>
        <taxon>Gunneridae</taxon>
        <taxon>Pentapetalae</taxon>
        <taxon>rosids</taxon>
        <taxon>malvids</taxon>
        <taxon>Sapindales</taxon>
        <taxon>Sapindaceae</taxon>
        <taxon>Hippocastanoideae</taxon>
        <taxon>Acereae</taxon>
        <taxon>Acer</taxon>
    </lineage>
</organism>
<reference evidence="8" key="2">
    <citation type="submission" date="2023-02" db="EMBL/GenBank/DDBJ databases">
        <authorList>
            <person name="Swenson N.G."/>
            <person name="Wegrzyn J.L."/>
            <person name="Mcevoy S.L."/>
        </authorList>
    </citation>
    <scope>NUCLEOTIDE SEQUENCE</scope>
    <source>
        <strain evidence="8">91603</strain>
        <tissue evidence="8">Leaf</tissue>
    </source>
</reference>
<protein>
    <recommendedName>
        <fullName evidence="4">Elongation factor Ts, mitochondrial</fullName>
        <shortName evidence="4">EF-Ts</shortName>
        <shortName evidence="4">EF-TsMt</shortName>
    </recommendedName>
</protein>
<dbReference type="InterPro" id="IPR014039">
    <property type="entry name" value="Transl_elong_EFTs/EF1B_dimer"/>
</dbReference>
<comment type="similarity">
    <text evidence="1 4">Belongs to the EF-Ts family.</text>
</comment>
<keyword evidence="2 4" id="KW-0251">Elongation factor</keyword>
<dbReference type="Proteomes" id="UP001064489">
    <property type="component" value="Chromosome 2"/>
</dbReference>
<name>A0AAD5IDH0_ACENE</name>
<sequence length="354" mass="39735">MTVHNAITEVAAMMGENVKLRRGFVMSASLPGVVSTYLHTSPQPGLGRIAGILTLQVEDKISQLDALQRVGSELAMHVVAAKPFFLTKELVSSDALANEREILKSQAESTGKPQMAVEKMVEGRLRKYYEEVVLMEQKFIMNDSLTVKTIVDNLSKEVGSAVKIGSFFRMEVGEGIQRLESSNEDEPVAQVDEVFSGESTEKANFERTRKGKQVQVEPEFDDEAELVESDYEQEVEDIAAETCVDPTNLWDSFQVLDLQESDDGRSENLSSLDGSDGEEDEGLQPRKFIKTRYHEFTPSRDMQNPVFRLGIEFGSDDIFRKAIKEHVVKHKRVVQFKKIDSNRVRAVCNAECCK</sequence>
<dbReference type="Gene3D" id="1.10.286.20">
    <property type="match status" value="1"/>
</dbReference>
<comment type="subcellular location">
    <subcellularLocation>
        <location evidence="4">Mitochondrion</location>
    </subcellularLocation>
</comment>
<evidence type="ECO:0000313" key="9">
    <source>
        <dbReference type="Proteomes" id="UP001064489"/>
    </source>
</evidence>
<accession>A0AAD5IDH0</accession>
<comment type="function">
    <text evidence="4">Associates with the EF-Tu.GDP complex and induces the exchange of GDP to GTP. It remains bound to the aminoacyl-tRNA.EF-Tu.GTP complex up to the GTP hydrolysis stage on the ribosome.</text>
</comment>
<gene>
    <name evidence="4" type="primary">EFTS</name>
    <name evidence="8" type="ORF">LWI28_010632</name>
</gene>
<dbReference type="Pfam" id="PF03108">
    <property type="entry name" value="DBD_Tnp_Mut"/>
    <property type="match status" value="1"/>
</dbReference>
<feature type="domain" description="Transposase MuDR plant" evidence="7">
    <location>
        <begin position="307"/>
        <end position="354"/>
    </location>
</feature>
<keyword evidence="9" id="KW-1185">Reference proteome</keyword>
<dbReference type="SUPFAM" id="SSF54713">
    <property type="entry name" value="Elongation factor Ts (EF-Ts), dimerisation domain"/>
    <property type="match status" value="1"/>
</dbReference>
<dbReference type="AlphaFoldDB" id="A0AAD5IDH0"/>
<keyword evidence="4" id="KW-0496">Mitochondrion</keyword>
<evidence type="ECO:0000256" key="1">
    <source>
        <dbReference type="ARBA" id="ARBA00005532"/>
    </source>
</evidence>
<dbReference type="GO" id="GO:0005739">
    <property type="term" value="C:mitochondrion"/>
    <property type="evidence" value="ECO:0007669"/>
    <property type="project" value="UniProtKB-SubCell"/>
</dbReference>
<dbReference type="HAMAP" id="MF_00050">
    <property type="entry name" value="EF_Ts"/>
    <property type="match status" value="1"/>
</dbReference>
<evidence type="ECO:0000259" key="7">
    <source>
        <dbReference type="Pfam" id="PF03108"/>
    </source>
</evidence>
<comment type="caution">
    <text evidence="8">The sequence shown here is derived from an EMBL/GenBank/DDBJ whole genome shotgun (WGS) entry which is preliminary data.</text>
</comment>
<dbReference type="GO" id="GO:0003746">
    <property type="term" value="F:translation elongation factor activity"/>
    <property type="evidence" value="ECO:0007669"/>
    <property type="project" value="UniProtKB-UniRule"/>
</dbReference>
<dbReference type="EMBL" id="JAJSOW010000106">
    <property type="protein sequence ID" value="KAI9160685.1"/>
    <property type="molecule type" value="Genomic_DNA"/>
</dbReference>